<protein>
    <submittedName>
        <fullName evidence="2">Outer membrane lipoprotein carrier protein LolA</fullName>
    </submittedName>
</protein>
<keyword evidence="3" id="KW-1185">Reference proteome</keyword>
<feature type="compositionally biased region" description="Gly residues" evidence="1">
    <location>
        <begin position="282"/>
        <end position="291"/>
    </location>
</feature>
<organism evidence="2 3">
    <name type="scientific">Sphaerisporangium aureirubrum</name>
    <dbReference type="NCBI Taxonomy" id="1544736"/>
    <lineage>
        <taxon>Bacteria</taxon>
        <taxon>Bacillati</taxon>
        <taxon>Actinomycetota</taxon>
        <taxon>Actinomycetes</taxon>
        <taxon>Streptosporangiales</taxon>
        <taxon>Streptosporangiaceae</taxon>
        <taxon>Sphaerisporangium</taxon>
    </lineage>
</organism>
<comment type="caution">
    <text evidence="2">The sequence shown here is derived from an EMBL/GenBank/DDBJ whole genome shotgun (WGS) entry which is preliminary data.</text>
</comment>
<dbReference type="RefSeq" id="WP_380763032.1">
    <property type="nucleotide sequence ID" value="NZ_JBHSRF010000115.1"/>
</dbReference>
<evidence type="ECO:0000313" key="3">
    <source>
        <dbReference type="Proteomes" id="UP001596137"/>
    </source>
</evidence>
<proteinExistence type="predicted"/>
<reference evidence="3" key="1">
    <citation type="journal article" date="2019" name="Int. J. Syst. Evol. Microbiol.">
        <title>The Global Catalogue of Microorganisms (GCM) 10K type strain sequencing project: providing services to taxonomists for standard genome sequencing and annotation.</title>
        <authorList>
            <consortium name="The Broad Institute Genomics Platform"/>
            <consortium name="The Broad Institute Genome Sequencing Center for Infectious Disease"/>
            <person name="Wu L."/>
            <person name="Ma J."/>
        </authorList>
    </citation>
    <scope>NUCLEOTIDE SEQUENCE [LARGE SCALE GENOMIC DNA]</scope>
    <source>
        <strain evidence="3">JCM 30346</strain>
    </source>
</reference>
<dbReference type="PANTHER" id="PTHR37507">
    <property type="entry name" value="SPORULATION PROTEIN YDCC"/>
    <property type="match status" value="1"/>
</dbReference>
<sequence>MPNNTTRAMRWGVPVAVVAVIGGALAAGPVIAAVQGDPTLPERTAAQLLAEAARNAQRAGPPVMSGTVVATASLGLPTLPLPGGTSSSPMALLSGSHTLKVWYGGDDRLRLALPGSMSETDFISDGKGHAWLWSSDSNTATRYTLSKSGTHGRPSAPPTSLTALTPDALAAQALKAAEDGGTAVSVAPAQQVAGRAAYQLVLTPKQPASLVKEIRLALDGEKFIPLRVQVYAKGTAEPAIEVGFTQVVFTAPAAENFAFTPPPGAKVEDKSLGEAAPPAGGPWSGAPGGHSGPPASAGKLRTFGSGWATVAEVPLSAADLGKPSGGESRRPGAADPAAALETLLKSGKPVSGPWGSGRVIQTKLVSVLITDDGRLLAGAVTPQALTEAAGHK</sequence>
<keyword evidence="2" id="KW-0449">Lipoprotein</keyword>
<dbReference type="PANTHER" id="PTHR37507:SF2">
    <property type="entry name" value="SPORULATION PROTEIN YDCC"/>
    <property type="match status" value="1"/>
</dbReference>
<dbReference type="Proteomes" id="UP001596137">
    <property type="component" value="Unassembled WGS sequence"/>
</dbReference>
<name>A0ABW1NWJ2_9ACTN</name>
<evidence type="ECO:0000313" key="2">
    <source>
        <dbReference type="EMBL" id="MFC6087104.1"/>
    </source>
</evidence>
<dbReference type="Gene3D" id="2.50.20.10">
    <property type="entry name" value="Lipoprotein localisation LolA/LolB/LppX"/>
    <property type="match status" value="1"/>
</dbReference>
<accession>A0ABW1NWJ2</accession>
<dbReference type="SUPFAM" id="SSF89392">
    <property type="entry name" value="Prokaryotic lipoproteins and lipoprotein localization factors"/>
    <property type="match status" value="1"/>
</dbReference>
<dbReference type="InterPro" id="IPR029046">
    <property type="entry name" value="LolA/LolB/LppX"/>
</dbReference>
<gene>
    <name evidence="2" type="ORF">ACFP1K_38480</name>
</gene>
<evidence type="ECO:0000256" key="1">
    <source>
        <dbReference type="SAM" id="MobiDB-lite"/>
    </source>
</evidence>
<feature type="region of interest" description="Disordered" evidence="1">
    <location>
        <begin position="264"/>
        <end position="298"/>
    </location>
</feature>
<dbReference type="InterPro" id="IPR052944">
    <property type="entry name" value="Sporulation_related"/>
</dbReference>
<dbReference type="EMBL" id="JBHSRF010000115">
    <property type="protein sequence ID" value="MFC6087104.1"/>
    <property type="molecule type" value="Genomic_DNA"/>
</dbReference>